<protein>
    <submittedName>
        <fullName evidence="1">Uncharacterized protein</fullName>
    </submittedName>
</protein>
<dbReference type="RefSeq" id="WP_348757346.1">
    <property type="nucleotide sequence ID" value="NZ_OZ026884.1"/>
</dbReference>
<accession>A0ABP1C955</accession>
<proteinExistence type="predicted"/>
<keyword evidence="2" id="KW-1185">Reference proteome</keyword>
<evidence type="ECO:0000313" key="2">
    <source>
        <dbReference type="Proteomes" id="UP001497493"/>
    </source>
</evidence>
<sequence>MPQHSFPPLPFAADAESAGRWLEGVPLGNLRESCRQLFPALQGLRAHPLEPRVRHAILERFRPLVFALARGLVANVPDPGGPADEKARKIAGLAARFHLEAGLAYLKLVEAAAFAEAFTVEERAGILQRALEQVAHHRLRSAQVDERPASAAAAALRTLYRYARAHGLLDRAAPGQALALSPRSWIEGILLFGLAAPGRLTREEMERLFEALTRAAPAAGSVPGGRLAFCFDAEDPELLVPALPFLAGLAALDAGPRLQALGQALEPRLPLHPALPRLGERLPCRERAGSRPAVLCTGFAAVAARLKEIDCRRAEPSRDPWPSRSELELMPLDQVGPAWGAATGRSLRDRVQTDEAPEGVRLVTVMPSELPGYYLLDAGRWALRVGLLVGLHGEDTWLQVGVLRGAQIHDGRGWYSFEQLGAAPRWTRVRRPGQEGVWTGLLLEETGTAGDFPLGLITEPVRWRPGDRLALEGLLGGRREARIARLWEATATFQHFALVPEPGAAPAPAGSPDLTTSATP</sequence>
<gene>
    <name evidence="1" type="ORF">MECH1_V1_2004</name>
</gene>
<dbReference type="Proteomes" id="UP001497493">
    <property type="component" value="Chromosome"/>
</dbReference>
<dbReference type="EMBL" id="OZ026884">
    <property type="protein sequence ID" value="CAL1240780.1"/>
    <property type="molecule type" value="Genomic_DNA"/>
</dbReference>
<evidence type="ECO:0000313" key="1">
    <source>
        <dbReference type="EMBL" id="CAL1240780.1"/>
    </source>
</evidence>
<organism evidence="1 2">
    <name type="scientific">Candidatus Methylocalor cossyra</name>
    <dbReference type="NCBI Taxonomy" id="3108543"/>
    <lineage>
        <taxon>Bacteria</taxon>
        <taxon>Pseudomonadati</taxon>
        <taxon>Pseudomonadota</taxon>
        <taxon>Gammaproteobacteria</taxon>
        <taxon>Methylococcales</taxon>
        <taxon>Methylococcaceae</taxon>
        <taxon>Candidatus Methylocalor</taxon>
    </lineage>
</organism>
<reference evidence="1 2" key="1">
    <citation type="submission" date="2024-04" db="EMBL/GenBank/DDBJ databases">
        <authorList>
            <person name="Cremers G."/>
        </authorList>
    </citation>
    <scope>NUCLEOTIDE SEQUENCE [LARGE SCALE GENOMIC DNA]</scope>
    <source>
        <strain evidence="1">MeCH1-AG</strain>
    </source>
</reference>
<name>A0ABP1C955_9GAMM</name>